<gene>
    <name evidence="2" type="ORF">SAMN06272737_103104</name>
</gene>
<reference evidence="2 3" key="1">
    <citation type="submission" date="2017-06" db="EMBL/GenBank/DDBJ databases">
        <authorList>
            <person name="Kim H.J."/>
            <person name="Triplett B.A."/>
        </authorList>
    </citation>
    <scope>NUCLEOTIDE SEQUENCE [LARGE SCALE GENOMIC DNA]</scope>
    <source>
        <strain evidence="2 3">DSM 44272</strain>
    </source>
</reference>
<dbReference type="Proteomes" id="UP000198403">
    <property type="component" value="Unassembled WGS sequence"/>
</dbReference>
<dbReference type="InterPro" id="IPR010767">
    <property type="entry name" value="Phage_CGC-2007_Cje0229"/>
</dbReference>
<dbReference type="OrthoDB" id="4476615at2"/>
<keyword evidence="1" id="KW-1133">Transmembrane helix</keyword>
<dbReference type="Pfam" id="PF07087">
    <property type="entry name" value="DUF1353"/>
    <property type="match status" value="1"/>
</dbReference>
<evidence type="ECO:0000256" key="1">
    <source>
        <dbReference type="SAM" id="Phobius"/>
    </source>
</evidence>
<evidence type="ECO:0008006" key="4">
    <source>
        <dbReference type="Google" id="ProtNLM"/>
    </source>
</evidence>
<dbReference type="EMBL" id="FZNO01000003">
    <property type="protein sequence ID" value="SNR33207.1"/>
    <property type="molecule type" value="Genomic_DNA"/>
</dbReference>
<keyword evidence="1" id="KW-0472">Membrane</keyword>
<keyword evidence="1" id="KW-0812">Transmembrane</keyword>
<protein>
    <recommendedName>
        <fullName evidence="4">DUF1353 domain-containing protein</fullName>
    </recommendedName>
</protein>
<proteinExistence type="predicted"/>
<dbReference type="RefSeq" id="WP_089335412.1">
    <property type="nucleotide sequence ID" value="NZ_FZNO01000003.1"/>
</dbReference>
<organism evidence="2 3">
    <name type="scientific">Blastococcus mobilis</name>
    <dbReference type="NCBI Taxonomy" id="1938746"/>
    <lineage>
        <taxon>Bacteria</taxon>
        <taxon>Bacillati</taxon>
        <taxon>Actinomycetota</taxon>
        <taxon>Actinomycetes</taxon>
        <taxon>Geodermatophilales</taxon>
        <taxon>Geodermatophilaceae</taxon>
        <taxon>Blastococcus</taxon>
    </lineage>
</organism>
<sequence>MPFARGPVLCYRGAGQYATVGPTEYVGEDDVLHIPSDFPTDLASVPRLFWTLIPPTGAYEKAAVLHDWLCVQLARARSTGGRAPVTARDTDGLFRRVMREGQVGFVTRWLMWVGVRWGALANPARRAGWWRDAPLVLLLTAIGLAIVVAGMWGAHLAVDQLLRLVAQ</sequence>
<dbReference type="AlphaFoldDB" id="A0A238VGL1"/>
<feature type="transmembrane region" description="Helical" evidence="1">
    <location>
        <begin position="135"/>
        <end position="158"/>
    </location>
</feature>
<accession>A0A238VGL1</accession>
<name>A0A238VGL1_9ACTN</name>
<evidence type="ECO:0000313" key="2">
    <source>
        <dbReference type="EMBL" id="SNR33207.1"/>
    </source>
</evidence>
<evidence type="ECO:0000313" key="3">
    <source>
        <dbReference type="Proteomes" id="UP000198403"/>
    </source>
</evidence>
<keyword evidence="3" id="KW-1185">Reference proteome</keyword>